<feature type="coiled-coil region" evidence="1">
    <location>
        <begin position="396"/>
        <end position="423"/>
    </location>
</feature>
<dbReference type="InterPro" id="IPR037490">
    <property type="entry name" value="WAP"/>
</dbReference>
<dbReference type="SMR" id="A0A8I6YCV0"/>
<gene>
    <name evidence="2" type="primary">LOC123397929</name>
</gene>
<evidence type="ECO:0000313" key="2">
    <source>
        <dbReference type="EnsemblPlants" id="HORVU.MOREX.r3.5HG0429610.1"/>
    </source>
</evidence>
<dbReference type="PANTHER" id="PTHR33883">
    <property type="entry name" value="WPP DOMAIN-ASSOCIATED PROTEIN"/>
    <property type="match status" value="1"/>
</dbReference>
<evidence type="ECO:0000256" key="1">
    <source>
        <dbReference type="SAM" id="Coils"/>
    </source>
</evidence>
<evidence type="ECO:0000313" key="3">
    <source>
        <dbReference type="Proteomes" id="UP000011116"/>
    </source>
</evidence>
<name>A0A8I6YCV0_HORVV</name>
<sequence>MEAPAAAAAEPLEYELRQELSDIMLQGYITGLRREFEAKLCENHNRISTLSKSCRENVSEIAALRDELTGILTAVAASESSVLPPHSSLEKAEEPNSLKMRDDNDIPDFSLLKHLSGEEITTFLKSEWLKLRREHEKELQQTTEELFRLKRHFAKDGAVLPFRKERELEFIKSKLVQTISKMDGIISRKEGPSFDYNEDHELCRLKDKIGSLLDENEHLQVLLSDKRKEAKQLSSQVVDAQSNVSRHSLSESKLNDELQDLKIEGHLKELLELSVLREVFGSYENQIDDHHQEECLLRELLMEKEERLLTMSGDRHKLKYENDQFISMVGSKLVQHHEEFDLVNDELTMFREKVCEQELLILEFKGESSSMKSCLDEAIQQIHVCKQEIVGLTDSLASMSVALEEAKEQNASLDATIREMKRAAAPCTDGHIGDDAGPLEQFTLVSMEKLSKAYSDFESRVAQTMKQNDIRLTRIIRQFNPLVQQVAVLKKKEFWYKQILEIKCSNLEKAEAEVDVLGDEVETLLHVLGKIYIALDHYSPVLKHYHGVTEILNLAHKVLKGESIEQYNILLKH</sequence>
<protein>
    <recommendedName>
        <fullName evidence="4">WPP domain-associated protein</fullName>
    </recommendedName>
</protein>
<reference evidence="2" key="3">
    <citation type="submission" date="2022-01" db="UniProtKB">
        <authorList>
            <consortium name="EnsemblPlants"/>
        </authorList>
    </citation>
    <scope>IDENTIFICATION</scope>
    <source>
        <strain evidence="2">subsp. vulgare</strain>
    </source>
</reference>
<feature type="coiled-coil region" evidence="1">
    <location>
        <begin position="216"/>
        <end position="243"/>
    </location>
</feature>
<dbReference type="RefSeq" id="XP_044948377.1">
    <property type="nucleotide sequence ID" value="XM_045092442.1"/>
</dbReference>
<dbReference type="OrthoDB" id="619142at2759"/>
<reference evidence="2" key="2">
    <citation type="submission" date="2020-10" db="EMBL/GenBank/DDBJ databases">
        <authorList>
            <person name="Scholz U."/>
            <person name="Mascher M."/>
            <person name="Fiebig A."/>
        </authorList>
    </citation>
    <scope>NUCLEOTIDE SEQUENCE [LARGE SCALE GENOMIC DNA]</scope>
    <source>
        <strain evidence="2">cv. Morex</strain>
    </source>
</reference>
<dbReference type="AlphaFoldDB" id="A0A8I6YCV0"/>
<dbReference type="EnsemblPlants" id="HORVU.MOREX.r3.5HG0429610.1">
    <property type="protein sequence ID" value="HORVU.MOREX.r3.5HG0429610.1"/>
    <property type="gene ID" value="HORVU.MOREX.r3.5HG0429610"/>
</dbReference>
<dbReference type="Proteomes" id="UP000011116">
    <property type="component" value="Chromosome 5H"/>
</dbReference>
<dbReference type="GeneID" id="123397929"/>
<dbReference type="Gramene" id="HORVU.MOREX.r2.5HG0356970.1">
    <property type="protein sequence ID" value="HORVU.MOREX.r2.5HG0356970.1"/>
    <property type="gene ID" value="HORVU.MOREX.r2.5HG0356970"/>
</dbReference>
<proteinExistence type="predicted"/>
<organism evidence="2 3">
    <name type="scientific">Hordeum vulgare subsp. vulgare</name>
    <name type="common">Domesticated barley</name>
    <dbReference type="NCBI Taxonomy" id="112509"/>
    <lineage>
        <taxon>Eukaryota</taxon>
        <taxon>Viridiplantae</taxon>
        <taxon>Streptophyta</taxon>
        <taxon>Embryophyta</taxon>
        <taxon>Tracheophyta</taxon>
        <taxon>Spermatophyta</taxon>
        <taxon>Magnoliopsida</taxon>
        <taxon>Liliopsida</taxon>
        <taxon>Poales</taxon>
        <taxon>Poaceae</taxon>
        <taxon>BOP clade</taxon>
        <taxon>Pooideae</taxon>
        <taxon>Triticodae</taxon>
        <taxon>Triticeae</taxon>
        <taxon>Hordeinae</taxon>
        <taxon>Hordeum</taxon>
    </lineage>
</organism>
<evidence type="ECO:0008006" key="4">
    <source>
        <dbReference type="Google" id="ProtNLM"/>
    </source>
</evidence>
<keyword evidence="1" id="KW-0175">Coiled coil</keyword>
<dbReference type="PANTHER" id="PTHR33883:SF10">
    <property type="entry name" value="WPP DOMAIN-ASSOCIATED PROTEIN"/>
    <property type="match status" value="1"/>
</dbReference>
<accession>A0A8I6YCV0</accession>
<dbReference type="KEGG" id="hvg:123397929"/>
<dbReference type="Gramene" id="HORVU.MOREX.r3.5HG0429610.1">
    <property type="protein sequence ID" value="HORVU.MOREX.r3.5HG0429610.1"/>
    <property type="gene ID" value="HORVU.MOREX.r3.5HG0429610"/>
</dbReference>
<keyword evidence="3" id="KW-1185">Reference proteome</keyword>
<feature type="coiled-coil region" evidence="1">
    <location>
        <begin position="125"/>
        <end position="152"/>
    </location>
</feature>
<reference evidence="3" key="1">
    <citation type="journal article" date="2012" name="Nature">
        <title>A physical, genetic and functional sequence assembly of the barley genome.</title>
        <authorList>
            <consortium name="The International Barley Genome Sequencing Consortium"/>
            <person name="Mayer K.F."/>
            <person name="Waugh R."/>
            <person name="Brown J.W."/>
            <person name="Schulman A."/>
            <person name="Langridge P."/>
            <person name="Platzer M."/>
            <person name="Fincher G.B."/>
            <person name="Muehlbauer G.J."/>
            <person name="Sato K."/>
            <person name="Close T.J."/>
            <person name="Wise R.P."/>
            <person name="Stein N."/>
        </authorList>
    </citation>
    <scope>NUCLEOTIDE SEQUENCE [LARGE SCALE GENOMIC DNA]</scope>
    <source>
        <strain evidence="3">cv. Morex</strain>
    </source>
</reference>